<evidence type="ECO:0000313" key="1">
    <source>
        <dbReference type="EMBL" id="KAK3599396.1"/>
    </source>
</evidence>
<sequence length="183" mass="19448">MSRRGMGSEWGSVGGGEWSRSWHQPYPEGNVWLCLVPHCLPGGNGNMMLKMKGFGGGIVRIQNRFGIGMISGYARMNKMAVGVPGGMQLSSYSMRFSANGNVYGLGSKIESGGLGTTFGISVGNLGAVISMKQGTGIGHPSSANQRLGRMVSYGYSFTGIGGQWRINDDGHDNVYHSDDSDDL</sequence>
<reference evidence="1" key="1">
    <citation type="journal article" date="2021" name="Genome Biol. Evol.">
        <title>A High-Quality Reference Genome for a Parasitic Bivalve with Doubly Uniparental Inheritance (Bivalvia: Unionida).</title>
        <authorList>
            <person name="Smith C.H."/>
        </authorList>
    </citation>
    <scope>NUCLEOTIDE SEQUENCE</scope>
    <source>
        <strain evidence="1">CHS0354</strain>
    </source>
</reference>
<dbReference type="EMBL" id="JAEAOA010002130">
    <property type="protein sequence ID" value="KAK3599396.1"/>
    <property type="molecule type" value="Genomic_DNA"/>
</dbReference>
<protein>
    <submittedName>
        <fullName evidence="1">Uncharacterized protein</fullName>
    </submittedName>
</protein>
<keyword evidence="2" id="KW-1185">Reference proteome</keyword>
<comment type="caution">
    <text evidence="1">The sequence shown here is derived from an EMBL/GenBank/DDBJ whole genome shotgun (WGS) entry which is preliminary data.</text>
</comment>
<dbReference type="Proteomes" id="UP001195483">
    <property type="component" value="Unassembled WGS sequence"/>
</dbReference>
<reference evidence="1" key="2">
    <citation type="journal article" date="2021" name="Genome Biol. Evol.">
        <title>Developing a high-quality reference genome for a parasitic bivalve with doubly uniparental inheritance (Bivalvia: Unionida).</title>
        <authorList>
            <person name="Smith C.H."/>
        </authorList>
    </citation>
    <scope>NUCLEOTIDE SEQUENCE</scope>
    <source>
        <strain evidence="1">CHS0354</strain>
        <tissue evidence="1">Mantle</tissue>
    </source>
</reference>
<dbReference type="AlphaFoldDB" id="A0AAE0SWT8"/>
<reference evidence="1" key="3">
    <citation type="submission" date="2023-05" db="EMBL/GenBank/DDBJ databases">
        <authorList>
            <person name="Smith C.H."/>
        </authorList>
    </citation>
    <scope>NUCLEOTIDE SEQUENCE</scope>
    <source>
        <strain evidence="1">CHS0354</strain>
        <tissue evidence="1">Mantle</tissue>
    </source>
</reference>
<gene>
    <name evidence="1" type="ORF">CHS0354_036411</name>
</gene>
<evidence type="ECO:0000313" key="2">
    <source>
        <dbReference type="Proteomes" id="UP001195483"/>
    </source>
</evidence>
<organism evidence="1 2">
    <name type="scientific">Potamilus streckersoni</name>
    <dbReference type="NCBI Taxonomy" id="2493646"/>
    <lineage>
        <taxon>Eukaryota</taxon>
        <taxon>Metazoa</taxon>
        <taxon>Spiralia</taxon>
        <taxon>Lophotrochozoa</taxon>
        <taxon>Mollusca</taxon>
        <taxon>Bivalvia</taxon>
        <taxon>Autobranchia</taxon>
        <taxon>Heteroconchia</taxon>
        <taxon>Palaeoheterodonta</taxon>
        <taxon>Unionida</taxon>
        <taxon>Unionoidea</taxon>
        <taxon>Unionidae</taxon>
        <taxon>Ambleminae</taxon>
        <taxon>Lampsilini</taxon>
        <taxon>Potamilus</taxon>
    </lineage>
</organism>
<proteinExistence type="predicted"/>
<accession>A0AAE0SWT8</accession>
<name>A0AAE0SWT8_9BIVA</name>